<keyword evidence="4 9" id="KW-0812">Transmembrane</keyword>
<evidence type="ECO:0000256" key="9">
    <source>
        <dbReference type="SAM" id="Phobius"/>
    </source>
</evidence>
<feature type="transmembrane region" description="Helical" evidence="9">
    <location>
        <begin position="94"/>
        <end position="113"/>
    </location>
</feature>
<dbReference type="Pfam" id="PF12399">
    <property type="entry name" value="BCA_ABC_TP_C"/>
    <property type="match status" value="1"/>
</dbReference>
<dbReference type="GO" id="GO:0015188">
    <property type="term" value="F:L-isoleucine transmembrane transporter activity"/>
    <property type="evidence" value="ECO:0007669"/>
    <property type="project" value="TreeGrafter"/>
</dbReference>
<dbReference type="InterPro" id="IPR003593">
    <property type="entry name" value="AAA+_ATPase"/>
</dbReference>
<protein>
    <submittedName>
        <fullName evidence="11">Branched-chain amino acid transport system permease protein</fullName>
    </submittedName>
</protein>
<feature type="transmembrane region" description="Helical" evidence="9">
    <location>
        <begin position="65"/>
        <end position="82"/>
    </location>
</feature>
<dbReference type="GO" id="GO:0005304">
    <property type="term" value="F:L-valine transmembrane transporter activity"/>
    <property type="evidence" value="ECO:0007669"/>
    <property type="project" value="TreeGrafter"/>
</dbReference>
<feature type="transmembrane region" description="Helical" evidence="9">
    <location>
        <begin position="41"/>
        <end position="59"/>
    </location>
</feature>
<dbReference type="InterPro" id="IPR001851">
    <property type="entry name" value="ABC_transp_permease"/>
</dbReference>
<evidence type="ECO:0000256" key="5">
    <source>
        <dbReference type="ARBA" id="ARBA00022741"/>
    </source>
</evidence>
<dbReference type="SMART" id="SM00382">
    <property type="entry name" value="AAA"/>
    <property type="match status" value="1"/>
</dbReference>
<evidence type="ECO:0000256" key="8">
    <source>
        <dbReference type="ARBA" id="ARBA00023136"/>
    </source>
</evidence>
<reference evidence="11 12" key="1">
    <citation type="submission" date="2020-08" db="EMBL/GenBank/DDBJ databases">
        <title>Genomic Encyclopedia of Type Strains, Phase IV (KMG-IV): sequencing the most valuable type-strain genomes for metagenomic binning, comparative biology and taxonomic classification.</title>
        <authorList>
            <person name="Goeker M."/>
        </authorList>
    </citation>
    <scope>NUCLEOTIDE SEQUENCE [LARGE SCALE GENOMIC DNA]</scope>
    <source>
        <strain evidence="11 12">DSM 29853</strain>
    </source>
</reference>
<keyword evidence="6" id="KW-0067">ATP-binding</keyword>
<dbReference type="CDD" id="cd06581">
    <property type="entry name" value="TM_PBP1_LivM_like"/>
    <property type="match status" value="1"/>
</dbReference>
<proteinExistence type="predicted"/>
<feature type="transmembrane region" description="Helical" evidence="9">
    <location>
        <begin position="280"/>
        <end position="310"/>
    </location>
</feature>
<evidence type="ECO:0000259" key="10">
    <source>
        <dbReference type="PROSITE" id="PS50893"/>
    </source>
</evidence>
<dbReference type="SUPFAM" id="SSF52540">
    <property type="entry name" value="P-loop containing nucleoside triphosphate hydrolases"/>
    <property type="match status" value="1"/>
</dbReference>
<dbReference type="GO" id="GO:0005886">
    <property type="term" value="C:plasma membrane"/>
    <property type="evidence" value="ECO:0007669"/>
    <property type="project" value="UniProtKB-SubCell"/>
</dbReference>
<dbReference type="EMBL" id="JACIEZ010000007">
    <property type="protein sequence ID" value="MBB4066152.1"/>
    <property type="molecule type" value="Genomic_DNA"/>
</dbReference>
<dbReference type="InterPro" id="IPR051120">
    <property type="entry name" value="ABC_AA/LPS_Transport"/>
</dbReference>
<evidence type="ECO:0000256" key="4">
    <source>
        <dbReference type="ARBA" id="ARBA00022692"/>
    </source>
</evidence>
<keyword evidence="3" id="KW-1003">Cell membrane</keyword>
<sequence>MSMAEAAPLKGEKPEIGRQAAAGEGLAAPRSLERARTFRDAAALAALVLAGAGLVYFLLPGGPRIATMFLIYLTAVLSLSIYSGNSGITSFGHAAFLGLGAYVSAILTMQPAVQASALPHLPEFLKGWALTYWPALVAVIGAGVVVGLVTGAPLSRLNGGAAAISTLALLIIVHVILVGARDFTRGSQTFYGVPRLTTPVVVAVVAIAAVFVARWFRDSATGVKLRATRDNEVAAEALGIKASRVRYGGWILSVVVGMAAGSLYGHFLGAFSPKDFYFSFTYLLVAMLIVGGFFSVTGAVVGTALIFAVVQILRQAEGQSSFLGLFPLPPLFGLTEVGLGLALMLTIWRRPLGLAGLSELSLPWGASRLAPARTRSVAPAAAPGTAGDRLEISGLSCRFGGLKAVDDVSFSVRPGEILGLIGPNGAGKTTLVNLICGQIAGQAGAVVLNGKTVSGLHPAARADAGLARTFQNIRLFERMTVLENITAAALLRTGSLGAAREKAIALASEFNLLDIADRIAGTLPYGSRRRLEIARALATEPKYLLLDEPAAGMNPAETEALTEEIKAIRDRYGLGLIVIEHDIPLIMRVSDRIVVINRGAKIAEGDPATVRNDPAVIEAYIGSRNSH</sequence>
<dbReference type="GO" id="GO:1903805">
    <property type="term" value="P:L-valine import across plasma membrane"/>
    <property type="evidence" value="ECO:0007669"/>
    <property type="project" value="TreeGrafter"/>
</dbReference>
<feature type="transmembrane region" description="Helical" evidence="9">
    <location>
        <begin position="322"/>
        <end position="348"/>
    </location>
</feature>
<keyword evidence="8 9" id="KW-0472">Membrane</keyword>
<dbReference type="RefSeq" id="WP_246365657.1">
    <property type="nucleotide sequence ID" value="NZ_JACIEZ010000007.1"/>
</dbReference>
<evidence type="ECO:0000313" key="12">
    <source>
        <dbReference type="Proteomes" id="UP000528286"/>
    </source>
</evidence>
<dbReference type="InterPro" id="IPR027417">
    <property type="entry name" value="P-loop_NTPase"/>
</dbReference>
<evidence type="ECO:0000313" key="11">
    <source>
        <dbReference type="EMBL" id="MBB4066152.1"/>
    </source>
</evidence>
<dbReference type="InterPro" id="IPR032823">
    <property type="entry name" value="BCA_ABC_TP_C"/>
</dbReference>
<dbReference type="AlphaFoldDB" id="A0A7W6J8Z4"/>
<evidence type="ECO:0000256" key="3">
    <source>
        <dbReference type="ARBA" id="ARBA00022475"/>
    </source>
</evidence>
<dbReference type="Gene3D" id="3.40.50.300">
    <property type="entry name" value="P-loop containing nucleotide triphosphate hydrolases"/>
    <property type="match status" value="1"/>
</dbReference>
<feature type="transmembrane region" description="Helical" evidence="9">
    <location>
        <begin position="247"/>
        <end position="268"/>
    </location>
</feature>
<dbReference type="PANTHER" id="PTHR45772">
    <property type="entry name" value="CONSERVED COMPONENT OF ABC TRANSPORTER FOR NATURAL AMINO ACIDS-RELATED"/>
    <property type="match status" value="1"/>
</dbReference>
<dbReference type="PANTHER" id="PTHR45772:SF7">
    <property type="entry name" value="AMINO ACID ABC TRANSPORTER ATP-BINDING PROTEIN"/>
    <property type="match status" value="1"/>
</dbReference>
<comment type="caution">
    <text evidence="11">The sequence shown here is derived from an EMBL/GenBank/DDBJ whole genome shotgun (WGS) entry which is preliminary data.</text>
</comment>
<gene>
    <name evidence="11" type="ORF">GGR23_003365</name>
</gene>
<feature type="transmembrane region" description="Helical" evidence="9">
    <location>
        <begin position="200"/>
        <end position="216"/>
    </location>
</feature>
<dbReference type="PROSITE" id="PS50893">
    <property type="entry name" value="ABC_TRANSPORTER_2"/>
    <property type="match status" value="1"/>
</dbReference>
<dbReference type="GO" id="GO:0042941">
    <property type="term" value="P:D-alanine transmembrane transport"/>
    <property type="evidence" value="ECO:0007669"/>
    <property type="project" value="TreeGrafter"/>
</dbReference>
<name>A0A7W6J8Z4_9HYPH</name>
<dbReference type="GO" id="GO:0016887">
    <property type="term" value="F:ATP hydrolysis activity"/>
    <property type="evidence" value="ECO:0007669"/>
    <property type="project" value="InterPro"/>
</dbReference>
<organism evidence="11 12">
    <name type="scientific">Gellertiella hungarica</name>
    <dbReference type="NCBI Taxonomy" id="1572859"/>
    <lineage>
        <taxon>Bacteria</taxon>
        <taxon>Pseudomonadati</taxon>
        <taxon>Pseudomonadota</taxon>
        <taxon>Alphaproteobacteria</taxon>
        <taxon>Hyphomicrobiales</taxon>
        <taxon>Rhizobiaceae</taxon>
        <taxon>Gellertiella</taxon>
    </lineage>
</organism>
<dbReference type="GO" id="GO:1903806">
    <property type="term" value="P:L-isoleucine import across plasma membrane"/>
    <property type="evidence" value="ECO:0007669"/>
    <property type="project" value="TreeGrafter"/>
</dbReference>
<dbReference type="InterPro" id="IPR003439">
    <property type="entry name" value="ABC_transporter-like_ATP-bd"/>
</dbReference>
<accession>A0A7W6J8Z4</accession>
<evidence type="ECO:0000256" key="7">
    <source>
        <dbReference type="ARBA" id="ARBA00022989"/>
    </source>
</evidence>
<feature type="transmembrane region" description="Helical" evidence="9">
    <location>
        <begin position="133"/>
        <end position="154"/>
    </location>
</feature>
<dbReference type="GO" id="GO:0005524">
    <property type="term" value="F:ATP binding"/>
    <property type="evidence" value="ECO:0007669"/>
    <property type="project" value="UniProtKB-KW"/>
</dbReference>
<feature type="domain" description="ABC transporter" evidence="10">
    <location>
        <begin position="390"/>
        <end position="623"/>
    </location>
</feature>
<dbReference type="GO" id="GO:0015192">
    <property type="term" value="F:L-phenylalanine transmembrane transporter activity"/>
    <property type="evidence" value="ECO:0007669"/>
    <property type="project" value="TreeGrafter"/>
</dbReference>
<feature type="transmembrane region" description="Helical" evidence="9">
    <location>
        <begin position="161"/>
        <end position="180"/>
    </location>
</feature>
<keyword evidence="2" id="KW-0813">Transport</keyword>
<keyword evidence="5" id="KW-0547">Nucleotide-binding</keyword>
<dbReference type="InterPro" id="IPR043428">
    <property type="entry name" value="LivM-like"/>
</dbReference>
<evidence type="ECO:0000256" key="6">
    <source>
        <dbReference type="ARBA" id="ARBA00022840"/>
    </source>
</evidence>
<dbReference type="Pfam" id="PF02653">
    <property type="entry name" value="BPD_transp_2"/>
    <property type="match status" value="1"/>
</dbReference>
<evidence type="ECO:0000256" key="1">
    <source>
        <dbReference type="ARBA" id="ARBA00004651"/>
    </source>
</evidence>
<dbReference type="FunFam" id="3.40.50.300:FF:000421">
    <property type="entry name" value="Branched-chain amino acid ABC transporter ATP-binding protein"/>
    <property type="match status" value="1"/>
</dbReference>
<dbReference type="Proteomes" id="UP000528286">
    <property type="component" value="Unassembled WGS sequence"/>
</dbReference>
<dbReference type="GO" id="GO:0015808">
    <property type="term" value="P:L-alanine transport"/>
    <property type="evidence" value="ECO:0007669"/>
    <property type="project" value="TreeGrafter"/>
</dbReference>
<evidence type="ECO:0000256" key="2">
    <source>
        <dbReference type="ARBA" id="ARBA00022448"/>
    </source>
</evidence>
<dbReference type="Pfam" id="PF00005">
    <property type="entry name" value="ABC_tran"/>
    <property type="match status" value="1"/>
</dbReference>
<keyword evidence="7 9" id="KW-1133">Transmembrane helix</keyword>
<keyword evidence="12" id="KW-1185">Reference proteome</keyword>
<dbReference type="CDD" id="cd03219">
    <property type="entry name" value="ABC_Mj1267_LivG_branched"/>
    <property type="match status" value="1"/>
</dbReference>
<comment type="subcellular location">
    <subcellularLocation>
        <location evidence="1">Cell membrane</location>
        <topology evidence="1">Multi-pass membrane protein</topology>
    </subcellularLocation>
</comment>